<name>A0AAT9GUW6_9CREN</name>
<gene>
    <name evidence="1" type="ORF">SJAV_26740</name>
</gene>
<protein>
    <submittedName>
        <fullName evidence="1">Uncharacterized protein</fullName>
    </submittedName>
</protein>
<dbReference type="AlphaFoldDB" id="A0AAT9GUW6"/>
<dbReference type="GeneID" id="92355626"/>
<dbReference type="KEGG" id="sjv:SJAV_26740"/>
<dbReference type="RefSeq" id="WP_369610209.1">
    <property type="nucleotide sequence ID" value="NZ_AP031322.1"/>
</dbReference>
<proteinExistence type="predicted"/>
<accession>A0AAT9GUW6</accession>
<evidence type="ECO:0000313" key="1">
    <source>
        <dbReference type="EMBL" id="BFH74730.1"/>
    </source>
</evidence>
<reference evidence="1" key="1">
    <citation type="submission" date="2024-03" db="EMBL/GenBank/DDBJ databases">
        <title>Complete genome sequence of Sulfurisphaera javensis strain KD-1.</title>
        <authorList>
            <person name="Sakai H."/>
            <person name="Nur N."/>
            <person name="Suwanto A."/>
            <person name="Kurosawa N."/>
        </authorList>
    </citation>
    <scope>NUCLEOTIDE SEQUENCE</scope>
    <source>
        <strain evidence="1">KD-1</strain>
    </source>
</reference>
<sequence>MRCNVISKVLNLKDPIKMFLAIIVDKEAIKRAEELGIKLIYGEVRTEKCVILISRVLNPSI</sequence>
<organism evidence="1">
    <name type="scientific">Sulfurisphaera javensis</name>
    <dbReference type="NCBI Taxonomy" id="2049879"/>
    <lineage>
        <taxon>Archaea</taxon>
        <taxon>Thermoproteota</taxon>
        <taxon>Thermoprotei</taxon>
        <taxon>Sulfolobales</taxon>
        <taxon>Sulfolobaceae</taxon>
        <taxon>Sulfurisphaera</taxon>
    </lineage>
</organism>
<dbReference type="EMBL" id="AP031322">
    <property type="protein sequence ID" value="BFH74730.1"/>
    <property type="molecule type" value="Genomic_DNA"/>
</dbReference>